<organism evidence="1 2">
    <name type="scientific">Cupriavidus yeoncheonensis</name>
    <dbReference type="NCBI Taxonomy" id="1462994"/>
    <lineage>
        <taxon>Bacteria</taxon>
        <taxon>Pseudomonadati</taxon>
        <taxon>Pseudomonadota</taxon>
        <taxon>Betaproteobacteria</taxon>
        <taxon>Burkholderiales</taxon>
        <taxon>Burkholderiaceae</taxon>
        <taxon>Cupriavidus</taxon>
    </lineage>
</organism>
<protein>
    <recommendedName>
        <fullName evidence="3">HNH endonuclease</fullName>
    </recommendedName>
</protein>
<dbReference type="AlphaFoldDB" id="A0A916J1C4"/>
<sequence length="280" mass="31878">MHKLRRISGDPTSYLTRIIGSKNGPRGGRLSAMLGRISMRYAVLNGAYTRTGIGGIKVSTWNDGQKEDLLHCYESTAAELVNLKNSIINRQIEEIRDICPYCGIGGHGQFDHYMPKAKFPEFSVHSYNLVPCCDKCNGLKGEAWLQTNGARTFINFYIDSLPAAPMLDVQVQWVVKNGKRVPKVSFHLARPTGFRTESFALIESHFRKLNLLDRYKNQAHTEFLALRDAALGRKAKTVETLRKFLENYLEQRAKTLGPLNWRIALYSKLMEHRPFLQDCL</sequence>
<dbReference type="Proteomes" id="UP000672934">
    <property type="component" value="Unassembled WGS sequence"/>
</dbReference>
<accession>A0A916J1C4</accession>
<proteinExistence type="predicted"/>
<dbReference type="Gene3D" id="1.10.30.50">
    <property type="match status" value="1"/>
</dbReference>
<evidence type="ECO:0000313" key="1">
    <source>
        <dbReference type="EMBL" id="CAG2158319.1"/>
    </source>
</evidence>
<reference evidence="1" key="1">
    <citation type="submission" date="2021-03" db="EMBL/GenBank/DDBJ databases">
        <authorList>
            <person name="Peeters C."/>
        </authorList>
    </citation>
    <scope>NUCLEOTIDE SEQUENCE</scope>
    <source>
        <strain evidence="1">LMG 31506</strain>
    </source>
</reference>
<comment type="caution">
    <text evidence="1">The sequence shown here is derived from an EMBL/GenBank/DDBJ whole genome shotgun (WGS) entry which is preliminary data.</text>
</comment>
<evidence type="ECO:0000313" key="2">
    <source>
        <dbReference type="Proteomes" id="UP000672934"/>
    </source>
</evidence>
<dbReference type="EMBL" id="CAJPUY010000045">
    <property type="protein sequence ID" value="CAG2158319.1"/>
    <property type="molecule type" value="Genomic_DNA"/>
</dbReference>
<evidence type="ECO:0008006" key="3">
    <source>
        <dbReference type="Google" id="ProtNLM"/>
    </source>
</evidence>
<gene>
    <name evidence="1" type="ORF">LMG31506_06327</name>
</gene>
<keyword evidence="2" id="KW-1185">Reference proteome</keyword>
<dbReference type="RefSeq" id="WP_211951148.1">
    <property type="nucleotide sequence ID" value="NZ_CAJPUY010000045.1"/>
</dbReference>
<name>A0A916J1C4_9BURK</name>